<dbReference type="WBParaSite" id="PDA_v2.g5662.t1">
    <property type="protein sequence ID" value="PDA_v2.g5662.t1"/>
    <property type="gene ID" value="PDA_v2.g5662"/>
</dbReference>
<sequence>MALFVNERYRIFKSQDYENGAFDLTFDVEGKQVYAHKFMLSSVSEVFKRMVSDTWNNGESIKTEAYSYNNFYELLTFLYSGECSLIDENIFVMVDLSEFYQIKALQQKCDKIVCFEDRLVTEEKLFEKVYQWTEKQVTDRQNEENNETFDLNNSIKSEIKEFLPFINFKKMKLSFLHSFVVKKGFLFSYDEMSEILENAESELKVKVMVTSANGKSISCMLPFDSHAIENIRSLKTSFNCVSYRQYLYWQTEFKIPSTPSPFKKRNGVEWYLHYFSSGHIGVSHRSLIDDSDYLIAEMTTLTSGFECTGNCKIEIE</sequence>
<dbReference type="SUPFAM" id="SSF54695">
    <property type="entry name" value="POZ domain"/>
    <property type="match status" value="1"/>
</dbReference>
<dbReference type="PROSITE" id="PS50097">
    <property type="entry name" value="BTB"/>
    <property type="match status" value="1"/>
</dbReference>
<accession>A0A914QQG4</accession>
<dbReference type="Gene3D" id="3.30.710.10">
    <property type="entry name" value="Potassium Channel Kv1.1, Chain A"/>
    <property type="match status" value="1"/>
</dbReference>
<organism evidence="2 3">
    <name type="scientific">Panagrolaimus davidi</name>
    <dbReference type="NCBI Taxonomy" id="227884"/>
    <lineage>
        <taxon>Eukaryota</taxon>
        <taxon>Metazoa</taxon>
        <taxon>Ecdysozoa</taxon>
        <taxon>Nematoda</taxon>
        <taxon>Chromadorea</taxon>
        <taxon>Rhabditida</taxon>
        <taxon>Tylenchina</taxon>
        <taxon>Panagrolaimomorpha</taxon>
        <taxon>Panagrolaimoidea</taxon>
        <taxon>Panagrolaimidae</taxon>
        <taxon>Panagrolaimus</taxon>
    </lineage>
</organism>
<feature type="domain" description="BTB" evidence="1">
    <location>
        <begin position="22"/>
        <end position="87"/>
    </location>
</feature>
<evidence type="ECO:0000313" key="2">
    <source>
        <dbReference type="Proteomes" id="UP000887578"/>
    </source>
</evidence>
<dbReference type="SMART" id="SM00225">
    <property type="entry name" value="BTB"/>
    <property type="match status" value="1"/>
</dbReference>
<dbReference type="AlphaFoldDB" id="A0A914QQG4"/>
<dbReference type="Pfam" id="PF00651">
    <property type="entry name" value="BTB"/>
    <property type="match status" value="1"/>
</dbReference>
<protein>
    <submittedName>
        <fullName evidence="3">BTB domain-containing protein</fullName>
    </submittedName>
</protein>
<dbReference type="InterPro" id="IPR000210">
    <property type="entry name" value="BTB/POZ_dom"/>
</dbReference>
<evidence type="ECO:0000259" key="1">
    <source>
        <dbReference type="PROSITE" id="PS50097"/>
    </source>
</evidence>
<dbReference type="Proteomes" id="UP000887578">
    <property type="component" value="Unplaced"/>
</dbReference>
<proteinExistence type="predicted"/>
<dbReference type="PANTHER" id="PTHR24410">
    <property type="entry name" value="HL07962P-RELATED"/>
    <property type="match status" value="1"/>
</dbReference>
<reference evidence="3" key="1">
    <citation type="submission" date="2022-11" db="UniProtKB">
        <authorList>
            <consortium name="WormBaseParasite"/>
        </authorList>
    </citation>
    <scope>IDENTIFICATION</scope>
</reference>
<evidence type="ECO:0000313" key="3">
    <source>
        <dbReference type="WBParaSite" id="PDA_v2.g5662.t1"/>
    </source>
</evidence>
<dbReference type="PANTHER" id="PTHR24410:SF23">
    <property type="entry name" value="BTB DOMAIN-CONTAINING PROTEIN-RELATED"/>
    <property type="match status" value="1"/>
</dbReference>
<dbReference type="InterPro" id="IPR051481">
    <property type="entry name" value="BTB-POZ/Galectin-3-binding"/>
</dbReference>
<dbReference type="InterPro" id="IPR011333">
    <property type="entry name" value="SKP1/BTB/POZ_sf"/>
</dbReference>
<keyword evidence="2" id="KW-1185">Reference proteome</keyword>
<name>A0A914QQG4_9BILA</name>